<proteinExistence type="inferred from homology"/>
<dbReference type="GO" id="GO:0000976">
    <property type="term" value="F:transcription cis-regulatory region binding"/>
    <property type="evidence" value="ECO:0007669"/>
    <property type="project" value="UniProtKB-ARBA"/>
</dbReference>
<comment type="subcellular location">
    <subcellularLocation>
        <location evidence="1">Nucleus</location>
    </subcellularLocation>
</comment>
<evidence type="ECO:0000256" key="3">
    <source>
        <dbReference type="ARBA" id="ARBA00023015"/>
    </source>
</evidence>
<dbReference type="InterPro" id="IPR044549">
    <property type="entry name" value="bHLH_AtIBH1-like"/>
</dbReference>
<evidence type="ECO:0000256" key="2">
    <source>
        <dbReference type="ARBA" id="ARBA00005510"/>
    </source>
</evidence>
<dbReference type="PANTHER" id="PTHR33124">
    <property type="entry name" value="TRANSCRIPTION FACTOR IBH1-LIKE 1"/>
    <property type="match status" value="1"/>
</dbReference>
<dbReference type="CDD" id="cd11444">
    <property type="entry name" value="bHLH_AtIBH1_like"/>
    <property type="match status" value="1"/>
</dbReference>
<keyword evidence="4" id="KW-0804">Transcription</keyword>
<evidence type="ECO:0000256" key="5">
    <source>
        <dbReference type="ARBA" id="ARBA00023242"/>
    </source>
</evidence>
<dbReference type="InterPro" id="IPR036638">
    <property type="entry name" value="HLH_DNA-bd_sf"/>
</dbReference>
<dbReference type="GO" id="GO:0005634">
    <property type="term" value="C:nucleus"/>
    <property type="evidence" value="ECO:0007669"/>
    <property type="project" value="UniProtKB-SubCell"/>
</dbReference>
<dbReference type="AlphaFoldDB" id="A0A1D1YE84"/>
<feature type="region of interest" description="Disordered" evidence="6">
    <location>
        <begin position="214"/>
        <end position="235"/>
    </location>
</feature>
<dbReference type="InterPro" id="IPR059002">
    <property type="entry name" value="IBH1_N"/>
</dbReference>
<keyword evidence="5" id="KW-0539">Nucleus</keyword>
<dbReference type="SUPFAM" id="SSF47459">
    <property type="entry name" value="HLH, helix-loop-helix DNA-binding domain"/>
    <property type="match status" value="1"/>
</dbReference>
<evidence type="ECO:0000256" key="1">
    <source>
        <dbReference type="ARBA" id="ARBA00004123"/>
    </source>
</evidence>
<evidence type="ECO:0000259" key="7">
    <source>
        <dbReference type="Pfam" id="PF26576"/>
    </source>
</evidence>
<evidence type="ECO:0000256" key="4">
    <source>
        <dbReference type="ARBA" id="ARBA00023163"/>
    </source>
</evidence>
<accession>A0A1D1YE84</accession>
<feature type="compositionally biased region" description="Polar residues" evidence="6">
    <location>
        <begin position="10"/>
        <end position="23"/>
    </location>
</feature>
<protein>
    <submittedName>
        <fullName evidence="8">Transcription factor bHLH149</fullName>
    </submittedName>
</protein>
<feature type="domain" description="IBH1-like N-terminal" evidence="7">
    <location>
        <begin position="51"/>
        <end position="105"/>
    </location>
</feature>
<reference evidence="8" key="1">
    <citation type="submission" date="2015-07" db="EMBL/GenBank/DDBJ databases">
        <title>Transcriptome Assembly of Anthurium amnicola.</title>
        <authorList>
            <person name="Suzuki J."/>
        </authorList>
    </citation>
    <scope>NUCLEOTIDE SEQUENCE</scope>
</reference>
<dbReference type="Pfam" id="PF26576">
    <property type="entry name" value="IBH1_N"/>
    <property type="match status" value="1"/>
</dbReference>
<feature type="compositionally biased region" description="Basic residues" evidence="6">
    <location>
        <begin position="24"/>
        <end position="36"/>
    </location>
</feature>
<organism evidence="8">
    <name type="scientific">Anthurium amnicola</name>
    <dbReference type="NCBI Taxonomy" id="1678845"/>
    <lineage>
        <taxon>Eukaryota</taxon>
        <taxon>Viridiplantae</taxon>
        <taxon>Streptophyta</taxon>
        <taxon>Embryophyta</taxon>
        <taxon>Tracheophyta</taxon>
        <taxon>Spermatophyta</taxon>
        <taxon>Magnoliopsida</taxon>
        <taxon>Liliopsida</taxon>
        <taxon>Araceae</taxon>
        <taxon>Pothoideae</taxon>
        <taxon>Potheae</taxon>
        <taxon>Anthurium</taxon>
    </lineage>
</organism>
<dbReference type="GO" id="GO:0046983">
    <property type="term" value="F:protein dimerization activity"/>
    <property type="evidence" value="ECO:0007669"/>
    <property type="project" value="InterPro"/>
</dbReference>
<gene>
    <name evidence="8" type="primary">BHLH149</name>
    <name evidence="8" type="ORF">g.35475</name>
</gene>
<dbReference type="GO" id="GO:0006355">
    <property type="term" value="P:regulation of DNA-templated transcription"/>
    <property type="evidence" value="ECO:0007669"/>
    <property type="project" value="InterPro"/>
</dbReference>
<name>A0A1D1YE84_9ARAE</name>
<sequence length="235" mass="24720">MEMEVDTATAADNNMPSSSSATASRKKLRLAMRGRKPPPPTPPQTRWRSSTQEKIYGRRLLEALRSTAAGAGATPHRPRAIKEAADSALAATAQGRSKWSRAILRRQWRMRKLLVKAGGKVRGRGRCNNKGSRAVSLVAKPAVGVMSGKKVRERLRVLSKMVPGCKKASTPKLLEEAADYVAALELQVKAMRALADALSSSSYSSSSSSSSAAAAAAAAATAPPDGAPQGSSPQS</sequence>
<comment type="similarity">
    <text evidence="2">Belongs to the bHLH protein family.</text>
</comment>
<dbReference type="PANTHER" id="PTHR33124:SF51">
    <property type="entry name" value="BHLH DOMAIN-CONTAINING PROTEIN"/>
    <property type="match status" value="1"/>
</dbReference>
<dbReference type="InterPro" id="IPR044660">
    <property type="entry name" value="IBH1-like"/>
</dbReference>
<dbReference type="EMBL" id="GDJX01014993">
    <property type="protein sequence ID" value="JAT52943.1"/>
    <property type="molecule type" value="Transcribed_RNA"/>
</dbReference>
<feature type="region of interest" description="Disordered" evidence="6">
    <location>
        <begin position="1"/>
        <end position="52"/>
    </location>
</feature>
<keyword evidence="3" id="KW-0805">Transcription regulation</keyword>
<evidence type="ECO:0000256" key="6">
    <source>
        <dbReference type="SAM" id="MobiDB-lite"/>
    </source>
</evidence>
<evidence type="ECO:0000313" key="8">
    <source>
        <dbReference type="EMBL" id="JAT52943.1"/>
    </source>
</evidence>